<evidence type="ECO:0000313" key="2">
    <source>
        <dbReference type="Proteomes" id="UP001165289"/>
    </source>
</evidence>
<gene>
    <name evidence="1" type="ORF">LOD99_9039</name>
</gene>
<name>A0AAV7JE24_9METZ</name>
<dbReference type="EMBL" id="JAKMXF010000349">
    <property type="protein sequence ID" value="KAI6646945.1"/>
    <property type="molecule type" value="Genomic_DNA"/>
</dbReference>
<dbReference type="AlphaFoldDB" id="A0AAV7JE24"/>
<accession>A0AAV7JE24</accession>
<evidence type="ECO:0000313" key="1">
    <source>
        <dbReference type="EMBL" id="KAI6646945.1"/>
    </source>
</evidence>
<keyword evidence="2" id="KW-1185">Reference proteome</keyword>
<reference evidence="1 2" key="1">
    <citation type="journal article" date="2023" name="BMC Biol.">
        <title>The compact genome of the sponge Oopsacas minuta (Hexactinellida) is lacking key metazoan core genes.</title>
        <authorList>
            <person name="Santini S."/>
            <person name="Schenkelaars Q."/>
            <person name="Jourda C."/>
            <person name="Duchesne M."/>
            <person name="Belahbib H."/>
            <person name="Rocher C."/>
            <person name="Selva M."/>
            <person name="Riesgo A."/>
            <person name="Vervoort M."/>
            <person name="Leys S.P."/>
            <person name="Kodjabachian L."/>
            <person name="Le Bivic A."/>
            <person name="Borchiellini C."/>
            <person name="Claverie J.M."/>
            <person name="Renard E."/>
        </authorList>
    </citation>
    <scope>NUCLEOTIDE SEQUENCE [LARGE SCALE GENOMIC DNA]</scope>
    <source>
        <strain evidence="1">SPO-2</strain>
    </source>
</reference>
<comment type="caution">
    <text evidence="1">The sequence shown here is derived from an EMBL/GenBank/DDBJ whole genome shotgun (WGS) entry which is preliminary data.</text>
</comment>
<proteinExistence type="predicted"/>
<protein>
    <submittedName>
        <fullName evidence="1">Zinc finger MYM-type protein 1-like</fullName>
    </submittedName>
</protein>
<organism evidence="1 2">
    <name type="scientific">Oopsacas minuta</name>
    <dbReference type="NCBI Taxonomy" id="111878"/>
    <lineage>
        <taxon>Eukaryota</taxon>
        <taxon>Metazoa</taxon>
        <taxon>Porifera</taxon>
        <taxon>Hexactinellida</taxon>
        <taxon>Hexasterophora</taxon>
        <taxon>Lyssacinosida</taxon>
        <taxon>Leucopsacidae</taxon>
        <taxon>Oopsacas</taxon>
    </lineage>
</organism>
<sequence>MVQDACKEPYTVKALDLLRAVMNFVKDSPKREASFASLPRLEEHSGSVGLRPLCSTRWVCREPALKSFVHNYERLMKWFAELTTAGCVSDKRVALEYLNSLRKFQNYLSILLRQKIFTTVHWTHLAIRKPNLSVTKCTEKIGDLLAILKAECTAKAGASLYHSRVQESRPAENGGFGILQPEVPRGWRGSCSVDNVREFQPQFQQNPLLNVLKIEEYFVGLYVSTFESIIESIEGRYKISPIAISIEKYLAATNETELEECGESITTIAAHVGSNTLQPKMEMKQFVVMR</sequence>
<dbReference type="Proteomes" id="UP001165289">
    <property type="component" value="Unassembled WGS sequence"/>
</dbReference>